<evidence type="ECO:0000313" key="1">
    <source>
        <dbReference type="EMBL" id="KAF6170737.1"/>
    </source>
</evidence>
<evidence type="ECO:0000313" key="2">
    <source>
        <dbReference type="Proteomes" id="UP000541444"/>
    </source>
</evidence>
<comment type="caution">
    <text evidence="1">The sequence shown here is derived from an EMBL/GenBank/DDBJ whole genome shotgun (WGS) entry which is preliminary data.</text>
</comment>
<gene>
    <name evidence="1" type="ORF">GIB67_015689</name>
</gene>
<protein>
    <submittedName>
        <fullName evidence="1">Uncharacterized protein</fullName>
    </submittedName>
</protein>
<dbReference type="EMBL" id="JACGCM010000560">
    <property type="protein sequence ID" value="KAF6170737.1"/>
    <property type="molecule type" value="Genomic_DNA"/>
</dbReference>
<dbReference type="AlphaFoldDB" id="A0A7J7NU56"/>
<keyword evidence="2" id="KW-1185">Reference proteome</keyword>
<name>A0A7J7NU56_9MAGN</name>
<proteinExistence type="predicted"/>
<organism evidence="1 2">
    <name type="scientific">Kingdonia uniflora</name>
    <dbReference type="NCBI Taxonomy" id="39325"/>
    <lineage>
        <taxon>Eukaryota</taxon>
        <taxon>Viridiplantae</taxon>
        <taxon>Streptophyta</taxon>
        <taxon>Embryophyta</taxon>
        <taxon>Tracheophyta</taxon>
        <taxon>Spermatophyta</taxon>
        <taxon>Magnoliopsida</taxon>
        <taxon>Ranunculales</taxon>
        <taxon>Circaeasteraceae</taxon>
        <taxon>Kingdonia</taxon>
    </lineage>
</organism>
<reference evidence="1 2" key="1">
    <citation type="journal article" date="2020" name="IScience">
        <title>Genome Sequencing of the Endangered Kingdonia uniflora (Circaeasteraceae, Ranunculales) Reveals Potential Mechanisms of Evolutionary Specialization.</title>
        <authorList>
            <person name="Sun Y."/>
            <person name="Deng T."/>
            <person name="Zhang A."/>
            <person name="Moore M.J."/>
            <person name="Landis J.B."/>
            <person name="Lin N."/>
            <person name="Zhang H."/>
            <person name="Zhang X."/>
            <person name="Huang J."/>
            <person name="Zhang X."/>
            <person name="Sun H."/>
            <person name="Wang H."/>
        </authorList>
    </citation>
    <scope>NUCLEOTIDE SEQUENCE [LARGE SCALE GENOMIC DNA]</scope>
    <source>
        <strain evidence="1">TB1705</strain>
        <tissue evidence="1">Leaf</tissue>
    </source>
</reference>
<accession>A0A7J7NU56</accession>
<sequence length="51" mass="6246">MKKKKKKKKNICLRGDYAEFSSLHSAQLLLRNICWELISWTLNWEMQKDYK</sequence>
<dbReference type="Proteomes" id="UP000541444">
    <property type="component" value="Unassembled WGS sequence"/>
</dbReference>